<evidence type="ECO:0000313" key="2">
    <source>
        <dbReference type="EMBL" id="KAJ9587124.1"/>
    </source>
</evidence>
<comment type="caution">
    <text evidence="2">The sequence shown here is derived from an EMBL/GenBank/DDBJ whole genome shotgun (WGS) entry which is preliminary data.</text>
</comment>
<sequence length="280" mass="32713">VEGIPHATNVFANRMFAICGSSTSKDRRQKVDRRKNRIKDRRKKQKGRQTKNRRQTKKKSLGDRRKNRKTDEKTKTDEKQKTDEKTEDDEKTEIINKIIDTTVQNKQEFVIETLLHDKKTVQLTIYGIESDILNSFFDKLTNGKVSQNKHLQNLVFKQIVNQIQVIEPVQWTTCGQITMMQRIGIKHQKKCKDIHSHDESRAEHFEDQNVETDDVGNNSHALIKLKRNIRTDMDQSALEKSRILVEMLQEDQDARANSSLTSAVKRGMNFLVYDRDFSND</sequence>
<dbReference type="AlphaFoldDB" id="A0AAD7ZUL6"/>
<accession>A0AAD7ZUL6</accession>
<reference evidence="2" key="2">
    <citation type="submission" date="2023-05" db="EMBL/GenBank/DDBJ databases">
        <authorList>
            <person name="Fouks B."/>
        </authorList>
    </citation>
    <scope>NUCLEOTIDE SEQUENCE</scope>
    <source>
        <strain evidence="2">Stay&amp;Tobe</strain>
        <tissue evidence="2">Testes</tissue>
    </source>
</reference>
<reference evidence="2" key="1">
    <citation type="journal article" date="2023" name="IScience">
        <title>Live-bearing cockroach genome reveals convergent evolutionary mechanisms linked to viviparity in insects and beyond.</title>
        <authorList>
            <person name="Fouks B."/>
            <person name="Harrison M.C."/>
            <person name="Mikhailova A.A."/>
            <person name="Marchal E."/>
            <person name="English S."/>
            <person name="Carruthers M."/>
            <person name="Jennings E.C."/>
            <person name="Chiamaka E.L."/>
            <person name="Frigard R.A."/>
            <person name="Pippel M."/>
            <person name="Attardo G.M."/>
            <person name="Benoit J.B."/>
            <person name="Bornberg-Bauer E."/>
            <person name="Tobe S.S."/>
        </authorList>
    </citation>
    <scope>NUCLEOTIDE SEQUENCE</scope>
    <source>
        <strain evidence="2">Stay&amp;Tobe</strain>
    </source>
</reference>
<feature type="non-terminal residue" evidence="2">
    <location>
        <position position="280"/>
    </location>
</feature>
<gene>
    <name evidence="2" type="ORF">L9F63_028305</name>
</gene>
<keyword evidence="3" id="KW-1185">Reference proteome</keyword>
<dbReference type="EMBL" id="JASPKZ010006568">
    <property type="protein sequence ID" value="KAJ9587124.1"/>
    <property type="molecule type" value="Genomic_DNA"/>
</dbReference>
<feature type="region of interest" description="Disordered" evidence="1">
    <location>
        <begin position="21"/>
        <end position="90"/>
    </location>
</feature>
<feature type="compositionally biased region" description="Basic residues" evidence="1">
    <location>
        <begin position="27"/>
        <end position="59"/>
    </location>
</feature>
<protein>
    <submittedName>
        <fullName evidence="2">Uncharacterized protein</fullName>
    </submittedName>
</protein>
<dbReference type="Proteomes" id="UP001233999">
    <property type="component" value="Unassembled WGS sequence"/>
</dbReference>
<evidence type="ECO:0000256" key="1">
    <source>
        <dbReference type="SAM" id="MobiDB-lite"/>
    </source>
</evidence>
<feature type="non-terminal residue" evidence="2">
    <location>
        <position position="1"/>
    </location>
</feature>
<feature type="compositionally biased region" description="Basic and acidic residues" evidence="1">
    <location>
        <begin position="60"/>
        <end position="84"/>
    </location>
</feature>
<evidence type="ECO:0000313" key="3">
    <source>
        <dbReference type="Proteomes" id="UP001233999"/>
    </source>
</evidence>
<organism evidence="2 3">
    <name type="scientific">Diploptera punctata</name>
    <name type="common">Pacific beetle cockroach</name>
    <dbReference type="NCBI Taxonomy" id="6984"/>
    <lineage>
        <taxon>Eukaryota</taxon>
        <taxon>Metazoa</taxon>
        <taxon>Ecdysozoa</taxon>
        <taxon>Arthropoda</taxon>
        <taxon>Hexapoda</taxon>
        <taxon>Insecta</taxon>
        <taxon>Pterygota</taxon>
        <taxon>Neoptera</taxon>
        <taxon>Polyneoptera</taxon>
        <taxon>Dictyoptera</taxon>
        <taxon>Blattodea</taxon>
        <taxon>Blaberoidea</taxon>
        <taxon>Blaberidae</taxon>
        <taxon>Diplopterinae</taxon>
        <taxon>Diploptera</taxon>
    </lineage>
</organism>
<proteinExistence type="predicted"/>
<name>A0AAD7ZUL6_DIPPU</name>